<sequence>MGITDMAMARARSALPRVPHSTDPAVVVSVAGHHGPLPRLRGRRRAGRQHGLDLRHALGAQERHLLAEQQRHAGAHQDGVALEDVDVPEPRRLVESEAVCEQRREHAAEVAIRVVVGEAAQVVVQALRLARQRLHEQVVRGRLGTGVGGVEAQGERTVEHVGQRDEGGRGIREVQQQEGGNGLCYQVRTMRCSQTRRRTGGKSQKGGIK</sequence>
<keyword evidence="2" id="KW-1185">Reference proteome</keyword>
<reference evidence="1 2" key="1">
    <citation type="journal article" date="2024" name="Commun. Biol.">
        <title>Comparative genomic analysis of thermophilic fungi reveals convergent evolutionary adaptations and gene losses.</title>
        <authorList>
            <person name="Steindorff A.S."/>
            <person name="Aguilar-Pontes M.V."/>
            <person name="Robinson A.J."/>
            <person name="Andreopoulos B."/>
            <person name="LaButti K."/>
            <person name="Kuo A."/>
            <person name="Mondo S."/>
            <person name="Riley R."/>
            <person name="Otillar R."/>
            <person name="Haridas S."/>
            <person name="Lipzen A."/>
            <person name="Grimwood J."/>
            <person name="Schmutz J."/>
            <person name="Clum A."/>
            <person name="Reid I.D."/>
            <person name="Moisan M.C."/>
            <person name="Butler G."/>
            <person name="Nguyen T.T.M."/>
            <person name="Dewar K."/>
            <person name="Conant G."/>
            <person name="Drula E."/>
            <person name="Henrissat B."/>
            <person name="Hansel C."/>
            <person name="Singer S."/>
            <person name="Hutchinson M.I."/>
            <person name="de Vries R.P."/>
            <person name="Natvig D.O."/>
            <person name="Powell A.J."/>
            <person name="Tsang A."/>
            <person name="Grigoriev I.V."/>
        </authorList>
    </citation>
    <scope>NUCLEOTIDE SEQUENCE [LARGE SCALE GENOMIC DNA]</scope>
    <source>
        <strain evidence="1 2">ATCC 24622</strain>
    </source>
</reference>
<comment type="caution">
    <text evidence="1">The sequence shown here is derived from an EMBL/GenBank/DDBJ whole genome shotgun (WGS) entry which is preliminary data.</text>
</comment>
<protein>
    <submittedName>
        <fullName evidence="1">Uncharacterized protein</fullName>
    </submittedName>
</protein>
<organism evidence="1 2">
    <name type="scientific">Phialemonium thermophilum</name>
    <dbReference type="NCBI Taxonomy" id="223376"/>
    <lineage>
        <taxon>Eukaryota</taxon>
        <taxon>Fungi</taxon>
        <taxon>Dikarya</taxon>
        <taxon>Ascomycota</taxon>
        <taxon>Pezizomycotina</taxon>
        <taxon>Sordariomycetes</taxon>
        <taxon>Sordariomycetidae</taxon>
        <taxon>Cephalothecales</taxon>
        <taxon>Cephalothecaceae</taxon>
        <taxon>Phialemonium</taxon>
    </lineage>
</organism>
<proteinExistence type="predicted"/>
<evidence type="ECO:0000313" key="1">
    <source>
        <dbReference type="EMBL" id="KAL1835139.1"/>
    </source>
</evidence>
<dbReference type="EMBL" id="JAZHXJ010003477">
    <property type="protein sequence ID" value="KAL1835139.1"/>
    <property type="molecule type" value="Genomic_DNA"/>
</dbReference>
<evidence type="ECO:0000313" key="2">
    <source>
        <dbReference type="Proteomes" id="UP001586593"/>
    </source>
</evidence>
<name>A0ABR3V040_9PEZI</name>
<gene>
    <name evidence="1" type="ORF">VTK73DRAFT_6174</name>
</gene>
<dbReference type="Proteomes" id="UP001586593">
    <property type="component" value="Unassembled WGS sequence"/>
</dbReference>
<accession>A0ABR3V040</accession>